<comment type="caution">
    <text evidence="2">The sequence shown here is derived from an EMBL/GenBank/DDBJ whole genome shotgun (WGS) entry which is preliminary data.</text>
</comment>
<dbReference type="Pfam" id="PF12697">
    <property type="entry name" value="Abhydrolase_6"/>
    <property type="match status" value="1"/>
</dbReference>
<evidence type="ECO:0000259" key="1">
    <source>
        <dbReference type="Pfam" id="PF12697"/>
    </source>
</evidence>
<reference evidence="2 3" key="1">
    <citation type="journal article" date="2002" name="Int. J. Syst. Evol. Microbiol.">
        <title>Sphingopyxis witflariensis sp. nov., isolated from activated sludge.</title>
        <authorList>
            <person name="Kampfer P."/>
            <person name="Witzenberger R."/>
            <person name="Denner E.B."/>
            <person name="Busse H.J."/>
            <person name="Neef A."/>
        </authorList>
    </citation>
    <scope>NUCLEOTIDE SEQUENCE [LARGE SCALE GENOMIC DNA]</scope>
    <source>
        <strain evidence="2 3">DSM 14551</strain>
    </source>
</reference>
<gene>
    <name evidence="2" type="ORF">CDQ91_13285</name>
</gene>
<organism evidence="2 3">
    <name type="scientific">Sphingopyxis witflariensis</name>
    <dbReference type="NCBI Taxonomy" id="173675"/>
    <lineage>
        <taxon>Bacteria</taxon>
        <taxon>Pseudomonadati</taxon>
        <taxon>Pseudomonadota</taxon>
        <taxon>Alphaproteobacteria</taxon>
        <taxon>Sphingomonadales</taxon>
        <taxon>Sphingomonadaceae</taxon>
        <taxon>Sphingopyxis</taxon>
    </lineage>
</organism>
<dbReference type="SUPFAM" id="SSF53474">
    <property type="entry name" value="alpha/beta-Hydrolases"/>
    <property type="match status" value="1"/>
</dbReference>
<dbReference type="InterPro" id="IPR050266">
    <property type="entry name" value="AB_hydrolase_sf"/>
</dbReference>
<dbReference type="PANTHER" id="PTHR43798">
    <property type="entry name" value="MONOACYLGLYCEROL LIPASE"/>
    <property type="match status" value="1"/>
</dbReference>
<dbReference type="EMBL" id="NISJ01000007">
    <property type="protein sequence ID" value="OWQ95267.1"/>
    <property type="molecule type" value="Genomic_DNA"/>
</dbReference>
<keyword evidence="3" id="KW-1185">Reference proteome</keyword>
<feature type="domain" description="AB hydrolase-1" evidence="1">
    <location>
        <begin position="30"/>
        <end position="284"/>
    </location>
</feature>
<proteinExistence type="predicted"/>
<dbReference type="Proteomes" id="UP000197097">
    <property type="component" value="Unassembled WGS sequence"/>
</dbReference>
<keyword evidence="2" id="KW-0378">Hydrolase</keyword>
<dbReference type="PANTHER" id="PTHR43798:SF5">
    <property type="entry name" value="MONOACYLGLYCEROL LIPASE ABHD6"/>
    <property type="match status" value="1"/>
</dbReference>
<evidence type="ECO:0000313" key="2">
    <source>
        <dbReference type="EMBL" id="OWQ95267.1"/>
    </source>
</evidence>
<accession>A0A246JQH0</accession>
<dbReference type="InterPro" id="IPR029058">
    <property type="entry name" value="AB_hydrolase_fold"/>
</dbReference>
<dbReference type="GO" id="GO:0047372">
    <property type="term" value="F:monoacylglycerol lipase activity"/>
    <property type="evidence" value="ECO:0007669"/>
    <property type="project" value="TreeGrafter"/>
</dbReference>
<dbReference type="InterPro" id="IPR000073">
    <property type="entry name" value="AB_hydrolase_1"/>
</dbReference>
<dbReference type="Gene3D" id="3.40.50.1820">
    <property type="entry name" value="alpha/beta hydrolase"/>
    <property type="match status" value="1"/>
</dbReference>
<dbReference type="GO" id="GO:0046464">
    <property type="term" value="P:acylglycerol catabolic process"/>
    <property type="evidence" value="ECO:0007669"/>
    <property type="project" value="TreeGrafter"/>
</dbReference>
<dbReference type="RefSeq" id="WP_088473227.1">
    <property type="nucleotide sequence ID" value="NZ_NISJ01000007.1"/>
</dbReference>
<sequence length="291" mass="31898">MTEPREHQLETPEGEICWFEWGAPSERPSVLLLHATGFHARLWDQIVAVLPPGTHIIAPDQRGHGRSFKPASLSDWAATADALLPLVDRFAGTPLVGCGHSMGGYVLTRLAAERPDAFRHIFLIDPVIMAPTLYVGAADQPVPDPMSHPVARRRARWDGWEAMNAHFAQRPPYMHWQPAALADYCRHGLLPAADGDGWDLACPPALEASVYLSAIRTNPHDWLGRIAAPSSVIRARTGDRANPLDFSVSPTWPGLGAALGAGRDEQWAEHSHFIPMEVPERLAKLIADELG</sequence>
<dbReference type="AlphaFoldDB" id="A0A246JQH0"/>
<dbReference type="GO" id="GO:0016020">
    <property type="term" value="C:membrane"/>
    <property type="evidence" value="ECO:0007669"/>
    <property type="project" value="TreeGrafter"/>
</dbReference>
<evidence type="ECO:0000313" key="3">
    <source>
        <dbReference type="Proteomes" id="UP000197097"/>
    </source>
</evidence>
<protein>
    <submittedName>
        <fullName evidence="2">Alpha/beta hydrolase</fullName>
    </submittedName>
</protein>
<dbReference type="OrthoDB" id="9804723at2"/>
<name>A0A246JQH0_9SPHN</name>